<organism evidence="3 4">
    <name type="scientific">Nocardioides immobilis</name>
    <dbReference type="NCBI Taxonomy" id="2049295"/>
    <lineage>
        <taxon>Bacteria</taxon>
        <taxon>Bacillati</taxon>
        <taxon>Actinomycetota</taxon>
        <taxon>Actinomycetes</taxon>
        <taxon>Propionibacteriales</taxon>
        <taxon>Nocardioidaceae</taxon>
        <taxon>Nocardioides</taxon>
    </lineage>
</organism>
<feature type="region of interest" description="Disordered" evidence="1">
    <location>
        <begin position="34"/>
        <end position="78"/>
    </location>
</feature>
<dbReference type="EMBL" id="QXGH01000025">
    <property type="protein sequence ID" value="RHW25264.1"/>
    <property type="molecule type" value="Genomic_DNA"/>
</dbReference>
<reference evidence="3 4" key="1">
    <citation type="submission" date="2018-09" db="EMBL/GenBank/DDBJ databases">
        <title>Genome sequencing of Nocardioides immobilis CCTCC AB 2017083 for comparison to Nocardioides silvaticus.</title>
        <authorList>
            <person name="Li C."/>
            <person name="Wang G."/>
        </authorList>
    </citation>
    <scope>NUCLEOTIDE SEQUENCE [LARGE SCALE GENOMIC DNA]</scope>
    <source>
        <strain evidence="3 4">CCTCC AB 2017083</strain>
    </source>
</reference>
<evidence type="ECO:0000313" key="4">
    <source>
        <dbReference type="Proteomes" id="UP000283644"/>
    </source>
</evidence>
<keyword evidence="4" id="KW-1185">Reference proteome</keyword>
<evidence type="ECO:0008006" key="5">
    <source>
        <dbReference type="Google" id="ProtNLM"/>
    </source>
</evidence>
<evidence type="ECO:0000256" key="1">
    <source>
        <dbReference type="SAM" id="MobiDB-lite"/>
    </source>
</evidence>
<dbReference type="AlphaFoldDB" id="A0A417XXJ5"/>
<evidence type="ECO:0000256" key="2">
    <source>
        <dbReference type="SAM" id="SignalP"/>
    </source>
</evidence>
<protein>
    <recommendedName>
        <fullName evidence="5">Sensor domain-containing protein</fullName>
    </recommendedName>
</protein>
<proteinExistence type="predicted"/>
<dbReference type="RefSeq" id="WP_118927048.1">
    <property type="nucleotide sequence ID" value="NZ_QXGH01000025.1"/>
</dbReference>
<dbReference type="PROSITE" id="PS51257">
    <property type="entry name" value="PROKAR_LIPOPROTEIN"/>
    <property type="match status" value="1"/>
</dbReference>
<feature type="signal peptide" evidence="2">
    <location>
        <begin position="1"/>
        <end position="28"/>
    </location>
</feature>
<sequence>MKHVPARRTRRLLTTAGSLALVCLLVVGCGDDGGEAEPQETETVTVDTDGNPIDDQGDDQGDDQTDDAADDSGPALTQEQLEVVVLTPENLGDGWIVRPDESDEDSDAPGCFGEIEAISDDLDPLEVADHGVEYGYGDTGAPQITSSASSYDDGDVVAQAFDELSAVLGSCTSVTGTDGEGNTWDMTITSDDTVVSDATDDQINVTASGTFADSSGAEFELTLHQSYVRIGKNVITIGVTGFEDQSALQAAYAQIAIDRLVAVIIDSEPSQTTGPQPA</sequence>
<evidence type="ECO:0000313" key="3">
    <source>
        <dbReference type="EMBL" id="RHW25264.1"/>
    </source>
</evidence>
<gene>
    <name evidence="3" type="ORF">D0Z08_20095</name>
</gene>
<accession>A0A417XXJ5</accession>
<dbReference type="Proteomes" id="UP000283644">
    <property type="component" value="Unassembled WGS sequence"/>
</dbReference>
<comment type="caution">
    <text evidence="3">The sequence shown here is derived from an EMBL/GenBank/DDBJ whole genome shotgun (WGS) entry which is preliminary data.</text>
</comment>
<dbReference type="OrthoDB" id="9839516at2"/>
<name>A0A417XXJ5_9ACTN</name>
<keyword evidence="2" id="KW-0732">Signal</keyword>
<feature type="compositionally biased region" description="Acidic residues" evidence="1">
    <location>
        <begin position="55"/>
        <end position="70"/>
    </location>
</feature>
<feature type="chain" id="PRO_5038851982" description="Sensor domain-containing protein" evidence="2">
    <location>
        <begin position="29"/>
        <end position="278"/>
    </location>
</feature>